<name>A0AB38PQ07_BACFG</name>
<dbReference type="Proteomes" id="UP000315444">
    <property type="component" value="Unassembled WGS sequence"/>
</dbReference>
<keyword evidence="1" id="KW-1133">Transmembrane helix</keyword>
<organism evidence="3 5">
    <name type="scientific">Bacteroides fragilis</name>
    <dbReference type="NCBI Taxonomy" id="817"/>
    <lineage>
        <taxon>Bacteria</taxon>
        <taxon>Pseudomonadati</taxon>
        <taxon>Bacteroidota</taxon>
        <taxon>Bacteroidia</taxon>
        <taxon>Bacteroidales</taxon>
        <taxon>Bacteroidaceae</taxon>
        <taxon>Bacteroides</taxon>
    </lineage>
</organism>
<dbReference type="EMBL" id="VOHV01000005">
    <property type="protein sequence ID" value="TWV41100.1"/>
    <property type="molecule type" value="Genomic_DNA"/>
</dbReference>
<proteinExistence type="predicted"/>
<dbReference type="Proteomes" id="UP000319026">
    <property type="component" value="Unassembled WGS sequence"/>
</dbReference>
<accession>A0AB38PQ07</accession>
<evidence type="ECO:0000313" key="2">
    <source>
        <dbReference type="EMBL" id="TWV41100.1"/>
    </source>
</evidence>
<protein>
    <recommendedName>
        <fullName evidence="6">Transmembrane protein</fullName>
    </recommendedName>
</protein>
<keyword evidence="1" id="KW-0472">Membrane</keyword>
<feature type="transmembrane region" description="Helical" evidence="1">
    <location>
        <begin position="31"/>
        <end position="49"/>
    </location>
</feature>
<dbReference type="EMBL" id="VOHT01000005">
    <property type="protein sequence ID" value="TWV48287.1"/>
    <property type="molecule type" value="Genomic_DNA"/>
</dbReference>
<evidence type="ECO:0000256" key="1">
    <source>
        <dbReference type="SAM" id="Phobius"/>
    </source>
</evidence>
<comment type="caution">
    <text evidence="3">The sequence shown here is derived from an EMBL/GenBank/DDBJ whole genome shotgun (WGS) entry which is preliminary data.</text>
</comment>
<evidence type="ECO:0000313" key="4">
    <source>
        <dbReference type="Proteomes" id="UP000315444"/>
    </source>
</evidence>
<reference evidence="2 4" key="1">
    <citation type="submission" date="2019-07" db="EMBL/GenBank/DDBJ databases">
        <title>Genome sequencing of Bacteroides fragilis.</title>
        <authorList>
            <person name="Galasyn E.V."/>
            <person name="Ruoff K.L."/>
            <person name="Price C.E."/>
            <person name="Valls R.A."/>
            <person name="O'Toole G.A."/>
        </authorList>
    </citation>
    <scope>NUCLEOTIDE SEQUENCE [LARGE SCALE GENOMIC DNA]</scope>
    <source>
        <strain evidence="2 4">AD135F_1B</strain>
    </source>
</reference>
<evidence type="ECO:0000313" key="3">
    <source>
        <dbReference type="EMBL" id="TWV48287.1"/>
    </source>
</evidence>
<gene>
    <name evidence="3" type="ORF">FSA03_12770</name>
    <name evidence="2" type="ORF">FSA06_13255</name>
</gene>
<evidence type="ECO:0000313" key="5">
    <source>
        <dbReference type="Proteomes" id="UP000319026"/>
    </source>
</evidence>
<evidence type="ECO:0008006" key="6">
    <source>
        <dbReference type="Google" id="ProtNLM"/>
    </source>
</evidence>
<keyword evidence="1" id="KW-0812">Transmembrane</keyword>
<dbReference type="AlphaFoldDB" id="A0AB38PQ07"/>
<sequence length="103" mass="11850">MTILVLLAGIVPVYAIMNIVFDPNDDGNLLITLGTLTPILGDLLMVYAFKDKYQILISNHRLQNKCYLCARYDDTCHYCMLLCHSLADSPYHRTERRFECSVF</sequence>
<reference evidence="3 5" key="2">
    <citation type="submission" date="2019-07" db="EMBL/GenBank/DDBJ databases">
        <title>Genome Sequencing of Bacteroides fragilis.</title>
        <authorList>
            <person name="Pinto K.M."/>
            <person name="Ruoff K.L."/>
            <person name="Price C.E."/>
            <person name="Valls R.A."/>
            <person name="O'Toole G.A."/>
        </authorList>
    </citation>
    <scope>NUCLEOTIDE SEQUENCE [LARGE SCALE GENOMIC DNA]</scope>
    <source>
        <strain evidence="3 5">AD135F_3B</strain>
    </source>
</reference>